<evidence type="ECO:0000256" key="4">
    <source>
        <dbReference type="ARBA" id="ARBA00017712"/>
    </source>
</evidence>
<protein>
    <recommendedName>
        <fullName evidence="4">Ornithine decarboxylase antizyme</fullName>
    </recommendedName>
</protein>
<dbReference type="PANTHER" id="PTHR10279:SF10">
    <property type="entry name" value="ORNITHINE DECARBOXYLASE ANTIZYME"/>
    <property type="match status" value="1"/>
</dbReference>
<keyword evidence="5" id="KW-0688">Ribosomal frameshifting</keyword>
<dbReference type="InterPro" id="IPR002993">
    <property type="entry name" value="ODC_AZ"/>
</dbReference>
<dbReference type="InterPro" id="IPR038581">
    <property type="entry name" value="ODC_AZ_sf"/>
</dbReference>
<evidence type="ECO:0000256" key="5">
    <source>
        <dbReference type="ARBA" id="ARBA00022758"/>
    </source>
</evidence>
<dbReference type="GO" id="GO:0045732">
    <property type="term" value="P:positive regulation of protein catabolic process"/>
    <property type="evidence" value="ECO:0007669"/>
    <property type="project" value="TreeGrafter"/>
</dbReference>
<dbReference type="Gene3D" id="3.40.630.60">
    <property type="match status" value="1"/>
</dbReference>
<comment type="function">
    <text evidence="1">Ornithine decarboxylase (ODC) antizyme protein that negatively regulates ODC activity and intracellular polyamine biosynthesis in response to increased intracellular polyamine levels. Binds to ODC monomers, inhibiting the assembly of the functional ODC homodimer, and targets the monomers for ubiquitin-independent proteolytic destruction by the 26S proteasome.</text>
</comment>
<feature type="region of interest" description="Disordered" evidence="6">
    <location>
        <begin position="68"/>
        <end position="91"/>
    </location>
</feature>
<gene>
    <name evidence="7" type="ORF">DHEL01_v202918</name>
</gene>
<accession>A0A2P5I883</accession>
<dbReference type="OrthoDB" id="5959761at2759"/>
<dbReference type="Pfam" id="PF02100">
    <property type="entry name" value="ODC_AZ"/>
    <property type="match status" value="1"/>
</dbReference>
<dbReference type="SUPFAM" id="SSF55729">
    <property type="entry name" value="Acyl-CoA N-acyltransferases (Nat)"/>
    <property type="match status" value="1"/>
</dbReference>
<dbReference type="STRING" id="158607.A0A2P5I883"/>
<evidence type="ECO:0000256" key="6">
    <source>
        <dbReference type="SAM" id="MobiDB-lite"/>
    </source>
</evidence>
<comment type="similarity">
    <text evidence="2">Belongs to the ODC antizyme family.</text>
</comment>
<evidence type="ECO:0000256" key="1">
    <source>
        <dbReference type="ARBA" id="ARBA00002307"/>
    </source>
</evidence>
<evidence type="ECO:0000256" key="3">
    <source>
        <dbReference type="ARBA" id="ARBA00011486"/>
    </source>
</evidence>
<organism evidence="7 8">
    <name type="scientific">Diaporthe helianthi</name>
    <dbReference type="NCBI Taxonomy" id="158607"/>
    <lineage>
        <taxon>Eukaryota</taxon>
        <taxon>Fungi</taxon>
        <taxon>Dikarya</taxon>
        <taxon>Ascomycota</taxon>
        <taxon>Pezizomycotina</taxon>
        <taxon>Sordariomycetes</taxon>
        <taxon>Sordariomycetidae</taxon>
        <taxon>Diaporthales</taxon>
        <taxon>Diaporthaceae</taxon>
        <taxon>Diaporthe</taxon>
    </lineage>
</organism>
<evidence type="ECO:0000256" key="2">
    <source>
        <dbReference type="ARBA" id="ARBA00008796"/>
    </source>
</evidence>
<name>A0A2P5I883_DIAHE</name>
<evidence type="ECO:0000313" key="8">
    <source>
        <dbReference type="Proteomes" id="UP000094444"/>
    </source>
</evidence>
<dbReference type="GO" id="GO:0005634">
    <property type="term" value="C:nucleus"/>
    <property type="evidence" value="ECO:0007669"/>
    <property type="project" value="TreeGrafter"/>
</dbReference>
<dbReference type="InParanoid" id="A0A2P5I883"/>
<proteinExistence type="inferred from homology"/>
<reference evidence="7" key="1">
    <citation type="submission" date="2017-09" db="EMBL/GenBank/DDBJ databases">
        <title>Polyketide synthases of a Diaporthe helianthi virulent isolate.</title>
        <authorList>
            <person name="Baroncelli R."/>
        </authorList>
    </citation>
    <scope>NUCLEOTIDE SEQUENCE [LARGE SCALE GENOMIC DNA]</scope>
    <source>
        <strain evidence="7">7/96</strain>
    </source>
</reference>
<sequence length="313" mass="33914">MAPMKTLNSNQSSSNYGEDTARQANVLASCYVVDAAGSLKGLHYCTTLAAGAECPPLAAITSSNELALTPKPAKRQSTASNSESRRRRGGATLRIREECERFFCETMATAFFGERNGRSMVSGLTGVFQQHDHTANNSISTTAAHRRPSAGSSAASIDSGYFGSYTSNGHPDQRQQLTPPCDGSEMMYDGVRANSNIEVTSWMEIWDYQGGTSFRAFTAEDYARGERALFTFFDAGVVGRDLKDALVALMELAESPLGCSQLVICIDRSIEADEAKTLTKGLRWAGLELMTLDQWAGAIDVTSKEWVFMGTEV</sequence>
<dbReference type="Proteomes" id="UP000094444">
    <property type="component" value="Unassembled WGS sequence"/>
</dbReference>
<evidence type="ECO:0000313" key="7">
    <source>
        <dbReference type="EMBL" id="POS78675.1"/>
    </source>
</evidence>
<dbReference type="AlphaFoldDB" id="A0A2P5I883"/>
<dbReference type="EMBL" id="MAVT02000168">
    <property type="protein sequence ID" value="POS78675.1"/>
    <property type="molecule type" value="Genomic_DNA"/>
</dbReference>
<comment type="subunit">
    <text evidence="3">Interacts with ODC and thereby sterically blocks ODC homodimerization.</text>
</comment>
<comment type="caution">
    <text evidence="7">The sequence shown here is derived from an EMBL/GenBank/DDBJ whole genome shotgun (WGS) entry which is preliminary data.</text>
</comment>
<dbReference type="GO" id="GO:0008073">
    <property type="term" value="F:ornithine decarboxylase inhibitor activity"/>
    <property type="evidence" value="ECO:0007669"/>
    <property type="project" value="InterPro"/>
</dbReference>
<dbReference type="PANTHER" id="PTHR10279">
    <property type="entry name" value="ORNITHINE DECARBOXYLASE ANTIZYME"/>
    <property type="match status" value="1"/>
</dbReference>
<dbReference type="GO" id="GO:0075523">
    <property type="term" value="P:viral translational frameshifting"/>
    <property type="evidence" value="ECO:0007669"/>
    <property type="project" value="UniProtKB-KW"/>
</dbReference>
<dbReference type="GO" id="GO:0005737">
    <property type="term" value="C:cytoplasm"/>
    <property type="evidence" value="ECO:0007669"/>
    <property type="project" value="TreeGrafter"/>
</dbReference>
<keyword evidence="8" id="KW-1185">Reference proteome</keyword>
<dbReference type="InterPro" id="IPR016181">
    <property type="entry name" value="Acyl_CoA_acyltransferase"/>
</dbReference>